<gene>
    <name evidence="5" type="ORF">ESP51_06285</name>
</gene>
<dbReference type="PANTHER" id="PTHR23421">
    <property type="entry name" value="BETA-GALACTOSIDASE RELATED"/>
    <property type="match status" value="1"/>
</dbReference>
<comment type="similarity">
    <text evidence="1 2">Belongs to the glycosyl hydrolase 35 family.</text>
</comment>
<keyword evidence="6" id="KW-1185">Reference proteome</keyword>
<dbReference type="InterPro" id="IPR001944">
    <property type="entry name" value="Glycoside_Hdrlase_35"/>
</dbReference>
<dbReference type="Proteomes" id="UP000293865">
    <property type="component" value="Unassembled WGS sequence"/>
</dbReference>
<evidence type="ECO:0000259" key="4">
    <source>
        <dbReference type="Pfam" id="PF01301"/>
    </source>
</evidence>
<evidence type="ECO:0000256" key="1">
    <source>
        <dbReference type="ARBA" id="ARBA00009809"/>
    </source>
</evidence>
<evidence type="ECO:0000313" key="5">
    <source>
        <dbReference type="EMBL" id="RXZ72024.1"/>
    </source>
</evidence>
<feature type="region of interest" description="Disordered" evidence="3">
    <location>
        <begin position="615"/>
        <end position="635"/>
    </location>
</feature>
<evidence type="ECO:0000256" key="2">
    <source>
        <dbReference type="RuleBase" id="RU003679"/>
    </source>
</evidence>
<reference evidence="5 6" key="1">
    <citation type="submission" date="2019-01" db="EMBL/GenBank/DDBJ databases">
        <title>Agromyces.</title>
        <authorList>
            <person name="Li J."/>
        </authorList>
    </citation>
    <scope>NUCLEOTIDE SEQUENCE [LARGE SCALE GENOMIC DNA]</scope>
    <source>
        <strain evidence="5 6">DSM 15934</strain>
    </source>
</reference>
<dbReference type="SUPFAM" id="SSF51445">
    <property type="entry name" value="(Trans)glycosidases"/>
    <property type="match status" value="1"/>
</dbReference>
<accession>A0A4Q2L1S5</accession>
<proteinExistence type="inferred from homology"/>
<evidence type="ECO:0000313" key="6">
    <source>
        <dbReference type="Proteomes" id="UP000293865"/>
    </source>
</evidence>
<dbReference type="InterPro" id="IPR017853">
    <property type="entry name" value="GH"/>
</dbReference>
<dbReference type="Pfam" id="PF01301">
    <property type="entry name" value="Glyco_hydro_35"/>
    <property type="match status" value="1"/>
</dbReference>
<comment type="caution">
    <text evidence="5">The sequence shown here is derived from an EMBL/GenBank/DDBJ whole genome shotgun (WGS) entry which is preliminary data.</text>
</comment>
<dbReference type="InterPro" id="IPR031330">
    <property type="entry name" value="Gly_Hdrlase_35_cat"/>
</dbReference>
<dbReference type="EMBL" id="SDPN01000008">
    <property type="protein sequence ID" value="RXZ72024.1"/>
    <property type="molecule type" value="Genomic_DNA"/>
</dbReference>
<protein>
    <submittedName>
        <fullName evidence="5">Beta-galactosidase</fullName>
    </submittedName>
</protein>
<organism evidence="5 6">
    <name type="scientific">Agromyces albus</name>
    <dbReference type="NCBI Taxonomy" id="205332"/>
    <lineage>
        <taxon>Bacteria</taxon>
        <taxon>Bacillati</taxon>
        <taxon>Actinomycetota</taxon>
        <taxon>Actinomycetes</taxon>
        <taxon>Micrococcales</taxon>
        <taxon>Microbacteriaceae</taxon>
        <taxon>Agromyces</taxon>
    </lineage>
</organism>
<dbReference type="GO" id="GO:0005975">
    <property type="term" value="P:carbohydrate metabolic process"/>
    <property type="evidence" value="ECO:0007669"/>
    <property type="project" value="InterPro"/>
</dbReference>
<name>A0A4Q2L1S5_9MICO</name>
<dbReference type="GO" id="GO:0004553">
    <property type="term" value="F:hydrolase activity, hydrolyzing O-glycosyl compounds"/>
    <property type="evidence" value="ECO:0007669"/>
    <property type="project" value="InterPro"/>
</dbReference>
<evidence type="ECO:0000256" key="3">
    <source>
        <dbReference type="SAM" id="MobiDB-lite"/>
    </source>
</evidence>
<feature type="domain" description="Glycoside hydrolase 35 catalytic" evidence="4">
    <location>
        <begin position="20"/>
        <end position="361"/>
    </location>
</feature>
<dbReference type="PRINTS" id="PR00742">
    <property type="entry name" value="GLHYDRLASE35"/>
</dbReference>
<sequence>MGTTIDRHERVALTSRYVEIAGRPAIPVSGELHYSRVPRAQWEERLRLMRSGGVTVVAAYVIWNHHEVEPGRPSFEGDLDVAAFVSLCAAVGLDVVMRIGPWCHGEVRNGGFPDWIQDAPVAHRTDDPGYLALVEPWFAALGRELAPLCGPASNVIAIQLENELYDQPGHLATLKALARRHGMTAPVYTATAWGGAELPAGEVLPLFGGYGDGFWVDADHDWDTTFREHFFFSHTWDDPGIGADLRDHPGIGRRGETPRLPSASFPAATCELGGGMATAYHRRPLLDGKDIAAVAHNKIGNGSGWQGYYMYAGGVNPRPALQESHATGYPNDLPEFDYDFHAPIGSAGRLASSHAELRRQHAFLAAFGPAIAEMPSTLPERLPAGVDDAITLRWALRSDGESGWVFVTWQQPHVALETYRGAQFAVTLDRGRTVFPHAPVDVPAGTIAHWPVNLELGGVRLDWATASPLTVLGGEHPTLVVVAEAGIPVEIAAQGATVETDPDAAITSPAPGVFVVDTSEVRRLELVQGEGRLAVLVVPAASARLVWVLDATGERRLVLSAAPVHEDAAGALVARSASAPAVQEYHVQAGRFEPVTFAARAPGRDELVEVSAPQHGEVPPASYGHRAGRASAPTREDVARYGTAWTISLPPKGHGMRTLEIEWAGDVARLELDGEVVADRFWDGTPWTIGLDALGAPGALGDGNGPVELTLRIVPLHPEASVHLPAAAAARRETNHGPLIALDSVRLVEAPAWREA</sequence>
<dbReference type="Gene3D" id="3.20.20.80">
    <property type="entry name" value="Glycosidases"/>
    <property type="match status" value="1"/>
</dbReference>
<dbReference type="AlphaFoldDB" id="A0A4Q2L1S5"/>
<dbReference type="OrthoDB" id="9813184at2"/>